<reference evidence="1 2" key="1">
    <citation type="submission" date="2011-02" db="EMBL/GenBank/DDBJ databases">
        <title>The Genome Sequence of Sphaeroforma arctica JP610.</title>
        <authorList>
            <consortium name="The Broad Institute Genome Sequencing Platform"/>
            <person name="Russ C."/>
            <person name="Cuomo C."/>
            <person name="Young S.K."/>
            <person name="Zeng Q."/>
            <person name="Gargeya S."/>
            <person name="Alvarado L."/>
            <person name="Berlin A."/>
            <person name="Chapman S.B."/>
            <person name="Chen Z."/>
            <person name="Freedman E."/>
            <person name="Gellesch M."/>
            <person name="Goldberg J."/>
            <person name="Griggs A."/>
            <person name="Gujja S."/>
            <person name="Heilman E."/>
            <person name="Heiman D."/>
            <person name="Howarth C."/>
            <person name="Mehta T."/>
            <person name="Neiman D."/>
            <person name="Pearson M."/>
            <person name="Roberts A."/>
            <person name="Saif S."/>
            <person name="Shea T."/>
            <person name="Shenoy N."/>
            <person name="Sisk P."/>
            <person name="Stolte C."/>
            <person name="Sykes S."/>
            <person name="White J."/>
            <person name="Yandava C."/>
            <person name="Burger G."/>
            <person name="Gray M.W."/>
            <person name="Holland P.W.H."/>
            <person name="King N."/>
            <person name="Lang F.B.F."/>
            <person name="Roger A.J."/>
            <person name="Ruiz-Trillo I."/>
            <person name="Haas B."/>
            <person name="Nusbaum C."/>
            <person name="Birren B."/>
        </authorList>
    </citation>
    <scope>NUCLEOTIDE SEQUENCE [LARGE SCALE GENOMIC DNA]</scope>
    <source>
        <strain evidence="1 2">JP610</strain>
    </source>
</reference>
<sequence>VDVKRKITALMNEEAGKYEEQQTIRSKVGRSSKHVHNVFPFCHNFPVFARAVEAKLFGQVSSIQAAKMFGTVLIF</sequence>
<evidence type="ECO:0000313" key="2">
    <source>
        <dbReference type="Proteomes" id="UP000054560"/>
    </source>
</evidence>
<dbReference type="Proteomes" id="UP000054560">
    <property type="component" value="Unassembled WGS sequence"/>
</dbReference>
<dbReference type="EMBL" id="KQ252901">
    <property type="protein sequence ID" value="KNC69895.1"/>
    <property type="molecule type" value="Genomic_DNA"/>
</dbReference>
<proteinExistence type="predicted"/>
<dbReference type="GeneID" id="25918090"/>
<name>A0A0L0EZG6_9EUKA</name>
<feature type="non-terminal residue" evidence="1">
    <location>
        <position position="1"/>
    </location>
</feature>
<accession>A0A0L0EZG6</accession>
<dbReference type="AlphaFoldDB" id="A0A0L0EZG6"/>
<dbReference type="RefSeq" id="XP_014143797.1">
    <property type="nucleotide sequence ID" value="XM_014288322.1"/>
</dbReference>
<keyword evidence="2" id="KW-1185">Reference proteome</keyword>
<evidence type="ECO:0000313" key="1">
    <source>
        <dbReference type="EMBL" id="KNC69895.1"/>
    </source>
</evidence>
<protein>
    <submittedName>
        <fullName evidence="1">Uncharacterized protein</fullName>
    </submittedName>
</protein>
<organism evidence="1 2">
    <name type="scientific">Sphaeroforma arctica JP610</name>
    <dbReference type="NCBI Taxonomy" id="667725"/>
    <lineage>
        <taxon>Eukaryota</taxon>
        <taxon>Ichthyosporea</taxon>
        <taxon>Ichthyophonida</taxon>
        <taxon>Sphaeroforma</taxon>
    </lineage>
</organism>
<gene>
    <name evidence="1" type="ORF">SARC_17586</name>
</gene>